<accession>A0A2K1JPG0</accession>
<dbReference type="EnsemblPlants" id="Pp3c12_4230V3.1">
    <property type="protein sequence ID" value="Pp3c12_4230V3.1"/>
    <property type="gene ID" value="Pp3c12_4230"/>
</dbReference>
<dbReference type="STRING" id="3218.A0A2K1JPG0"/>
<dbReference type="RefSeq" id="XP_024390723.1">
    <property type="nucleotide sequence ID" value="XM_024534955.2"/>
</dbReference>
<keyword evidence="4" id="KW-0539">Nucleus</keyword>
<comment type="subcellular location">
    <subcellularLocation>
        <location evidence="1">Nucleus</location>
    </subcellularLocation>
</comment>
<feature type="compositionally biased region" description="Polar residues" evidence="5">
    <location>
        <begin position="478"/>
        <end position="488"/>
    </location>
</feature>
<feature type="domain" description="UPF3" evidence="6">
    <location>
        <begin position="31"/>
        <end position="197"/>
    </location>
</feature>
<dbReference type="OrthoDB" id="18087at2759"/>
<evidence type="ECO:0000259" key="6">
    <source>
        <dbReference type="Pfam" id="PF03467"/>
    </source>
</evidence>
<evidence type="ECO:0000256" key="2">
    <source>
        <dbReference type="ARBA" id="ARBA00005991"/>
    </source>
</evidence>
<dbReference type="GO" id="GO:0005737">
    <property type="term" value="C:cytoplasm"/>
    <property type="evidence" value="ECO:0000318"/>
    <property type="project" value="GO_Central"/>
</dbReference>
<organism evidence="7">
    <name type="scientific">Physcomitrium patens</name>
    <name type="common">Spreading-leaved earth moss</name>
    <name type="synonym">Physcomitrella patens</name>
    <dbReference type="NCBI Taxonomy" id="3218"/>
    <lineage>
        <taxon>Eukaryota</taxon>
        <taxon>Viridiplantae</taxon>
        <taxon>Streptophyta</taxon>
        <taxon>Embryophyta</taxon>
        <taxon>Bryophyta</taxon>
        <taxon>Bryophytina</taxon>
        <taxon>Bryopsida</taxon>
        <taxon>Funariidae</taxon>
        <taxon>Funariales</taxon>
        <taxon>Funariaceae</taxon>
        <taxon>Physcomitrium</taxon>
    </lineage>
</organism>
<dbReference type="PaxDb" id="3218-PP1S246_94V6.1"/>
<protein>
    <recommendedName>
        <fullName evidence="6">UPF3 domain-containing protein</fullName>
    </recommendedName>
</protein>
<keyword evidence="9" id="KW-1185">Reference proteome</keyword>
<dbReference type="SUPFAM" id="SSF54928">
    <property type="entry name" value="RNA-binding domain, RBD"/>
    <property type="match status" value="1"/>
</dbReference>
<dbReference type="GeneID" id="112289613"/>
<reference evidence="8" key="3">
    <citation type="submission" date="2020-12" db="UniProtKB">
        <authorList>
            <consortium name="EnsemblPlants"/>
        </authorList>
    </citation>
    <scope>IDENTIFICATION</scope>
</reference>
<dbReference type="InterPro" id="IPR035979">
    <property type="entry name" value="RBD_domain_sf"/>
</dbReference>
<gene>
    <name evidence="8" type="primary">LOC112289613</name>
    <name evidence="7" type="ORF">PHYPA_015798</name>
</gene>
<feature type="compositionally biased region" description="Basic and acidic residues" evidence="5">
    <location>
        <begin position="261"/>
        <end position="292"/>
    </location>
</feature>
<feature type="compositionally biased region" description="Low complexity" evidence="5">
    <location>
        <begin position="579"/>
        <end position="606"/>
    </location>
</feature>
<dbReference type="Gene3D" id="3.30.70.330">
    <property type="match status" value="1"/>
</dbReference>
<dbReference type="PANTHER" id="PTHR13112">
    <property type="entry name" value="UPF3 REGULATOR OF NONSENSE TRANSCRIPTS-LIKE PROTEIN"/>
    <property type="match status" value="1"/>
</dbReference>
<dbReference type="InterPro" id="IPR005120">
    <property type="entry name" value="UPF3_dom"/>
</dbReference>
<feature type="compositionally biased region" description="Basic and acidic residues" evidence="5">
    <location>
        <begin position="610"/>
        <end position="619"/>
    </location>
</feature>
<feature type="compositionally biased region" description="Polar residues" evidence="5">
    <location>
        <begin position="201"/>
        <end position="211"/>
    </location>
</feature>
<evidence type="ECO:0000256" key="5">
    <source>
        <dbReference type="SAM" id="MobiDB-lite"/>
    </source>
</evidence>
<feature type="region of interest" description="Disordered" evidence="5">
    <location>
        <begin position="385"/>
        <end position="784"/>
    </location>
</feature>
<dbReference type="Gramene" id="Pp3c12_4230V3.1">
    <property type="protein sequence ID" value="Pp3c12_4230V3.1"/>
    <property type="gene ID" value="Pp3c12_4230"/>
</dbReference>
<evidence type="ECO:0000313" key="7">
    <source>
        <dbReference type="EMBL" id="PNR43417.1"/>
    </source>
</evidence>
<reference evidence="7 9" key="2">
    <citation type="journal article" date="2018" name="Plant J.">
        <title>The Physcomitrella patens chromosome-scale assembly reveals moss genome structure and evolution.</title>
        <authorList>
            <person name="Lang D."/>
            <person name="Ullrich K.K."/>
            <person name="Murat F."/>
            <person name="Fuchs J."/>
            <person name="Jenkins J."/>
            <person name="Haas F.B."/>
            <person name="Piednoel M."/>
            <person name="Gundlach H."/>
            <person name="Van Bel M."/>
            <person name="Meyberg R."/>
            <person name="Vives C."/>
            <person name="Morata J."/>
            <person name="Symeonidi A."/>
            <person name="Hiss M."/>
            <person name="Muchero W."/>
            <person name="Kamisugi Y."/>
            <person name="Saleh O."/>
            <person name="Blanc G."/>
            <person name="Decker E.L."/>
            <person name="van Gessel N."/>
            <person name="Grimwood J."/>
            <person name="Hayes R.D."/>
            <person name="Graham S.W."/>
            <person name="Gunter L.E."/>
            <person name="McDaniel S.F."/>
            <person name="Hoernstein S.N.W."/>
            <person name="Larsson A."/>
            <person name="Li F.W."/>
            <person name="Perroud P.F."/>
            <person name="Phillips J."/>
            <person name="Ranjan P."/>
            <person name="Rokshar D.S."/>
            <person name="Rothfels C.J."/>
            <person name="Schneider L."/>
            <person name="Shu S."/>
            <person name="Stevenson D.W."/>
            <person name="Thummler F."/>
            <person name="Tillich M."/>
            <person name="Villarreal Aguilar J.C."/>
            <person name="Widiez T."/>
            <person name="Wong G.K."/>
            <person name="Wymore A."/>
            <person name="Zhang Y."/>
            <person name="Zimmer A.D."/>
            <person name="Quatrano R.S."/>
            <person name="Mayer K.F.X."/>
            <person name="Goodstein D."/>
            <person name="Casacuberta J.M."/>
            <person name="Vandepoele K."/>
            <person name="Reski R."/>
            <person name="Cuming A.C."/>
            <person name="Tuskan G.A."/>
            <person name="Maumus F."/>
            <person name="Salse J."/>
            <person name="Schmutz J."/>
            <person name="Rensing S.A."/>
        </authorList>
    </citation>
    <scope>NUCLEOTIDE SEQUENCE [LARGE SCALE GENOMIC DNA]</scope>
    <source>
        <strain evidence="8 9">cv. Gransden 2004</strain>
    </source>
</reference>
<dbReference type="Pfam" id="PF03467">
    <property type="entry name" value="Smg4_UPF3"/>
    <property type="match status" value="1"/>
</dbReference>
<dbReference type="Proteomes" id="UP000006727">
    <property type="component" value="Chromosome 12"/>
</dbReference>
<evidence type="ECO:0000256" key="3">
    <source>
        <dbReference type="ARBA" id="ARBA00023161"/>
    </source>
</evidence>
<dbReference type="EMBL" id="ABEU02000012">
    <property type="protein sequence ID" value="PNR43417.1"/>
    <property type="molecule type" value="Genomic_DNA"/>
</dbReference>
<feature type="compositionally biased region" description="Low complexity" evidence="5">
    <location>
        <begin position="239"/>
        <end position="252"/>
    </location>
</feature>
<evidence type="ECO:0000313" key="9">
    <source>
        <dbReference type="Proteomes" id="UP000006727"/>
    </source>
</evidence>
<evidence type="ECO:0000256" key="4">
    <source>
        <dbReference type="ARBA" id="ARBA00023242"/>
    </source>
</evidence>
<dbReference type="InterPro" id="IPR039722">
    <property type="entry name" value="Upf3"/>
</dbReference>
<dbReference type="GO" id="GO:0000184">
    <property type="term" value="P:nuclear-transcribed mRNA catabolic process, nonsense-mediated decay"/>
    <property type="evidence" value="ECO:0000318"/>
    <property type="project" value="GO_Central"/>
</dbReference>
<dbReference type="GO" id="GO:0003729">
    <property type="term" value="F:mRNA binding"/>
    <property type="evidence" value="ECO:0000318"/>
    <property type="project" value="GO_Central"/>
</dbReference>
<name>A0A2K1JPG0_PHYPA</name>
<evidence type="ECO:0000313" key="8">
    <source>
        <dbReference type="EnsemblPlants" id="Pp3c12_4230V3.1"/>
    </source>
</evidence>
<dbReference type="GO" id="GO:0045727">
    <property type="term" value="P:positive regulation of translation"/>
    <property type="evidence" value="ECO:0000318"/>
    <property type="project" value="GO_Central"/>
</dbReference>
<dbReference type="InterPro" id="IPR012677">
    <property type="entry name" value="Nucleotide-bd_a/b_plait_sf"/>
</dbReference>
<dbReference type="CDD" id="cd12455">
    <property type="entry name" value="RRM_like_Smg4_UPF3"/>
    <property type="match status" value="1"/>
</dbReference>
<dbReference type="PANTHER" id="PTHR13112:SF0">
    <property type="entry name" value="FI21285P1"/>
    <property type="match status" value="1"/>
</dbReference>
<feature type="compositionally biased region" description="Polar residues" evidence="5">
    <location>
        <begin position="707"/>
        <end position="717"/>
    </location>
</feature>
<feature type="compositionally biased region" description="Low complexity" evidence="5">
    <location>
        <begin position="293"/>
        <end position="305"/>
    </location>
</feature>
<proteinExistence type="inferred from homology"/>
<evidence type="ECO:0000256" key="1">
    <source>
        <dbReference type="ARBA" id="ARBA00004123"/>
    </source>
</evidence>
<dbReference type="AlphaFoldDB" id="A0A2K1JPG0"/>
<keyword evidence="3" id="KW-0866">Nonsense-mediated mRNA decay</keyword>
<sequence>MVRMAQHEWQQQGVSNARRRSLETVMKEQQARTKVSVRHLPPSLAWAVFQDQIAVKYAGTYTWWSYHPGKSSHKRQVYSRAYINFKKPEDVIDFYEDFNGHVFVNERGAQYKALVEYAPYQRVPKPRSKKDVREGTISTDPEYLAFVEQLAKPAEYLPSAEVQLERKEAEKASNLASGTSKDAVVVTPLMEYVRSRRAAKSTPQRGMSSSAKLAARSGGVPVSAFKLATQKRGSEKGRSGSSSYTGDSASTTKESANHNSASRDELQRKEREHLIERKRKETGEGKEKKSVREAVAAAVRANSSSQRGEFSKEKTILLTKDMSEAPSEGRALQNISAGGESGSRTSVAGKVSAVNGSGEGLTAGDVREPHKREYKRKQMLVAKDKDKELAVDPEQAVSVANSVGVGTTNNQRHRSSGPAKVAAGGVQQMQSAVAHRATSLGDSISSGKQIHRQEYGGRTSLRGTPAQGSSAPGLGSDSHAQPQASGTQVEKVGKRPPRPQAIRLAGKDQAISLVSSVEAEGQAGNGEERSVKQVANDGAASSPSLLDKQDARRLRNKDRPDRPVWTPRRREGVTGKADGTAFANSPASAAGTASTEGTSSTASSGTDVGSKNDRAERSSGRHNGRSGSEVRSSEPPQTSGGGGNGTFSKLRYVETGGRIPRGGRTVAAVGSQAAHDGSRTDAKSVGASDDVTSQYGKQGRDNGEPFVQSQEGQQSLVTEDRRRQGGSFWSESGGSHRQGGRRERTGQQGAKEGDGGVVGTEAASKLVKRGRGSPASGSNEHGCGAEWKLRTARCC</sequence>
<feature type="compositionally biased region" description="Polar residues" evidence="5">
    <location>
        <begin position="398"/>
        <end position="410"/>
    </location>
</feature>
<feature type="region of interest" description="Disordered" evidence="5">
    <location>
        <begin position="196"/>
        <end position="373"/>
    </location>
</feature>
<feature type="compositionally biased region" description="Basic and acidic residues" evidence="5">
    <location>
        <begin position="547"/>
        <end position="573"/>
    </location>
</feature>
<comment type="similarity">
    <text evidence="2">Belongs to the RENT3 family.</text>
</comment>
<reference evidence="7 9" key="1">
    <citation type="journal article" date="2008" name="Science">
        <title>The Physcomitrella genome reveals evolutionary insights into the conquest of land by plants.</title>
        <authorList>
            <person name="Rensing S."/>
            <person name="Lang D."/>
            <person name="Zimmer A."/>
            <person name="Terry A."/>
            <person name="Salamov A."/>
            <person name="Shapiro H."/>
            <person name="Nishiyama T."/>
            <person name="Perroud P.-F."/>
            <person name="Lindquist E."/>
            <person name="Kamisugi Y."/>
            <person name="Tanahashi T."/>
            <person name="Sakakibara K."/>
            <person name="Fujita T."/>
            <person name="Oishi K."/>
            <person name="Shin-I T."/>
            <person name="Kuroki Y."/>
            <person name="Toyoda A."/>
            <person name="Suzuki Y."/>
            <person name="Hashimoto A."/>
            <person name="Yamaguchi K."/>
            <person name="Sugano A."/>
            <person name="Kohara Y."/>
            <person name="Fujiyama A."/>
            <person name="Anterola A."/>
            <person name="Aoki S."/>
            <person name="Ashton N."/>
            <person name="Barbazuk W.B."/>
            <person name="Barker E."/>
            <person name="Bennetzen J."/>
            <person name="Bezanilla M."/>
            <person name="Blankenship R."/>
            <person name="Cho S.H."/>
            <person name="Dutcher S."/>
            <person name="Estelle M."/>
            <person name="Fawcett J.A."/>
            <person name="Gundlach H."/>
            <person name="Hanada K."/>
            <person name="Heyl A."/>
            <person name="Hicks K.A."/>
            <person name="Hugh J."/>
            <person name="Lohr M."/>
            <person name="Mayer K."/>
            <person name="Melkozernov A."/>
            <person name="Murata T."/>
            <person name="Nelson D."/>
            <person name="Pils B."/>
            <person name="Prigge M."/>
            <person name="Reiss B."/>
            <person name="Renner T."/>
            <person name="Rombauts S."/>
            <person name="Rushton P."/>
            <person name="Sanderfoot A."/>
            <person name="Schween G."/>
            <person name="Shiu S.-H."/>
            <person name="Stueber K."/>
            <person name="Theodoulou F.L."/>
            <person name="Tu H."/>
            <person name="Van de Peer Y."/>
            <person name="Verrier P.J."/>
            <person name="Waters E."/>
            <person name="Wood A."/>
            <person name="Yang L."/>
            <person name="Cove D."/>
            <person name="Cuming A."/>
            <person name="Hasebe M."/>
            <person name="Lucas S."/>
            <person name="Mishler D.B."/>
            <person name="Reski R."/>
            <person name="Grigoriev I."/>
            <person name="Quatrano R.S."/>
            <person name="Boore J.L."/>
        </authorList>
    </citation>
    <scope>NUCLEOTIDE SEQUENCE [LARGE SCALE GENOMIC DNA]</scope>
    <source>
        <strain evidence="8 9">cv. Gransden 2004</strain>
    </source>
</reference>
<dbReference type="GO" id="GO:0005730">
    <property type="term" value="C:nucleolus"/>
    <property type="evidence" value="ECO:0000318"/>
    <property type="project" value="GO_Central"/>
</dbReference>